<reference evidence="2 3" key="1">
    <citation type="journal article" date="2018" name="Nat. Ecol. Evol.">
        <title>Shark genomes provide insights into elasmobranch evolution and the origin of vertebrates.</title>
        <authorList>
            <person name="Hara Y"/>
            <person name="Yamaguchi K"/>
            <person name="Onimaru K"/>
            <person name="Kadota M"/>
            <person name="Koyanagi M"/>
            <person name="Keeley SD"/>
            <person name="Tatsumi K"/>
            <person name="Tanaka K"/>
            <person name="Motone F"/>
            <person name="Kageyama Y"/>
            <person name="Nozu R"/>
            <person name="Adachi N"/>
            <person name="Nishimura O"/>
            <person name="Nakagawa R"/>
            <person name="Tanegashima C"/>
            <person name="Kiyatake I"/>
            <person name="Matsumoto R"/>
            <person name="Murakumo K"/>
            <person name="Nishida K"/>
            <person name="Terakita A"/>
            <person name="Kuratani S"/>
            <person name="Sato K"/>
            <person name="Hyodo S Kuraku.S."/>
        </authorList>
    </citation>
    <scope>NUCLEOTIDE SEQUENCE [LARGE SCALE GENOMIC DNA]</scope>
</reference>
<dbReference type="InterPro" id="IPR029058">
    <property type="entry name" value="AB_hydrolase_fold"/>
</dbReference>
<protein>
    <recommendedName>
        <fullName evidence="1">KANL3/Tex30 alpha/beta hydrolase-like domain-containing protein</fullName>
    </recommendedName>
</protein>
<dbReference type="EMBL" id="BFAA01012116">
    <property type="protein sequence ID" value="GCB79885.1"/>
    <property type="molecule type" value="Genomic_DNA"/>
</dbReference>
<dbReference type="InterPro" id="IPR026555">
    <property type="entry name" value="NSL3/Tex30"/>
</dbReference>
<dbReference type="PANTHER" id="PTHR13136">
    <property type="entry name" value="TESTIS DEVELOPMENT PROTEIN PRTD"/>
    <property type="match status" value="1"/>
</dbReference>
<keyword evidence="3" id="KW-1185">Reference proteome</keyword>
<sequence>MMEQVRVPLFCTGKVLPAELDIMTMQEVKHLASVETVQLKIPFGEKILNAIYTVPNVPFTQGVILTHGAGGDMNFHQLVSMTKFLASNGILCLRFTCKGLNLDYRIRAYRAVMEYLKTSKDYGVKSWFLGGRSMGSRAAASIVKESHDEELVKGLICLSFPLHPPKQQSTLRSEELLLVHHPVLLISGSADDMCEKGLLESTLNQMPVAVKVHWVEGASHGMEVKGRAKEDIMAEINTEVLSWIREFLQ</sequence>
<comment type="caution">
    <text evidence="2">The sequence shown here is derived from an EMBL/GenBank/DDBJ whole genome shotgun (WGS) entry which is preliminary data.</text>
</comment>
<name>A0A401Q3D2_SCYTO</name>
<dbReference type="OMA" id="YSAVWDY"/>
<dbReference type="STRING" id="75743.A0A401Q3D2"/>
<dbReference type="Gene3D" id="3.40.50.1820">
    <property type="entry name" value="alpha/beta hydrolase"/>
    <property type="match status" value="1"/>
</dbReference>
<evidence type="ECO:0000259" key="1">
    <source>
        <dbReference type="Pfam" id="PF20408"/>
    </source>
</evidence>
<accession>A0A401Q3D2</accession>
<evidence type="ECO:0000313" key="3">
    <source>
        <dbReference type="Proteomes" id="UP000288216"/>
    </source>
</evidence>
<feature type="domain" description="KANL3/Tex30 alpha/beta hydrolase-like" evidence="1">
    <location>
        <begin position="63"/>
        <end position="242"/>
    </location>
</feature>
<dbReference type="PANTHER" id="PTHR13136:SF11">
    <property type="entry name" value="TESTIS-EXPRESSED PROTEIN 30"/>
    <property type="match status" value="1"/>
</dbReference>
<dbReference type="AlphaFoldDB" id="A0A401Q3D2"/>
<gene>
    <name evidence="2" type="ORF">scyTo_0017975</name>
</gene>
<organism evidence="2 3">
    <name type="scientific">Scyliorhinus torazame</name>
    <name type="common">Cloudy catshark</name>
    <name type="synonym">Catulus torazame</name>
    <dbReference type="NCBI Taxonomy" id="75743"/>
    <lineage>
        <taxon>Eukaryota</taxon>
        <taxon>Metazoa</taxon>
        <taxon>Chordata</taxon>
        <taxon>Craniata</taxon>
        <taxon>Vertebrata</taxon>
        <taxon>Chondrichthyes</taxon>
        <taxon>Elasmobranchii</taxon>
        <taxon>Galeomorphii</taxon>
        <taxon>Galeoidea</taxon>
        <taxon>Carcharhiniformes</taxon>
        <taxon>Scyliorhinidae</taxon>
        <taxon>Scyliorhinus</taxon>
    </lineage>
</organism>
<proteinExistence type="predicted"/>
<evidence type="ECO:0000313" key="2">
    <source>
        <dbReference type="EMBL" id="GCB79885.1"/>
    </source>
</evidence>
<dbReference type="OrthoDB" id="6415022at2759"/>
<dbReference type="InterPro" id="IPR046879">
    <property type="entry name" value="KANL3/Tex30_Abhydrolase"/>
</dbReference>
<dbReference type="SUPFAM" id="SSF53474">
    <property type="entry name" value="alpha/beta-Hydrolases"/>
    <property type="match status" value="1"/>
</dbReference>
<dbReference type="Proteomes" id="UP000288216">
    <property type="component" value="Unassembled WGS sequence"/>
</dbReference>
<dbReference type="Pfam" id="PF20408">
    <property type="entry name" value="Abhydrolase_11"/>
    <property type="match status" value="1"/>
</dbReference>